<dbReference type="InterPro" id="IPR005079">
    <property type="entry name" value="Peptidase_C45_hydrolase"/>
</dbReference>
<evidence type="ECO:0000313" key="8">
    <source>
        <dbReference type="EMBL" id="CAG8424166.1"/>
    </source>
</evidence>
<dbReference type="Pfam" id="PF00232">
    <property type="entry name" value="Glyco_hydro_1"/>
    <property type="match status" value="1"/>
</dbReference>
<dbReference type="GO" id="GO:0030245">
    <property type="term" value="P:cellulose catabolic process"/>
    <property type="evidence" value="ECO:0007669"/>
    <property type="project" value="UniProtKB-ARBA"/>
</dbReference>
<keyword evidence="5" id="KW-0326">Glycosidase</keyword>
<evidence type="ECO:0000256" key="5">
    <source>
        <dbReference type="ARBA" id="ARBA00023295"/>
    </source>
</evidence>
<feature type="domain" description="Peptidase C45 hydrolase" evidence="7">
    <location>
        <begin position="582"/>
        <end position="753"/>
    </location>
</feature>
<keyword evidence="4" id="KW-0378">Hydrolase</keyword>
<dbReference type="AlphaFoldDB" id="A0A9W4JVH6"/>
<dbReference type="SUPFAM" id="SSF51445">
    <property type="entry name" value="(Trans)glycosidases"/>
    <property type="match status" value="1"/>
</dbReference>
<accession>A0A9W4JVH6</accession>
<dbReference type="EC" id="3.2.1.21" evidence="3"/>
<gene>
    <name evidence="8" type="ORF">PSALAMII_LOCUS10063</name>
</gene>
<evidence type="ECO:0000256" key="3">
    <source>
        <dbReference type="ARBA" id="ARBA00012744"/>
    </source>
</evidence>
<dbReference type="NCBIfam" id="NF040521">
    <property type="entry name" value="C45_proenzyme"/>
    <property type="match status" value="1"/>
</dbReference>
<dbReference type="OrthoDB" id="414243at2759"/>
<dbReference type="InterPro" id="IPR017853">
    <property type="entry name" value="GH"/>
</dbReference>
<comment type="similarity">
    <text evidence="2">Belongs to the glycosyl hydrolase 1 family.</text>
</comment>
<dbReference type="EMBL" id="CAJVPD010000287">
    <property type="protein sequence ID" value="CAG8424166.1"/>
    <property type="molecule type" value="Genomic_DNA"/>
</dbReference>
<proteinExistence type="inferred from homology"/>
<comment type="caution">
    <text evidence="8">The sequence shown here is derived from an EMBL/GenBank/DDBJ whole genome shotgun (WGS) entry which is preliminary data.</text>
</comment>
<dbReference type="GO" id="GO:0080079">
    <property type="term" value="F:cellobiose glucosidase activity"/>
    <property type="evidence" value="ECO:0007669"/>
    <property type="project" value="UniProtKB-ARBA"/>
</dbReference>
<protein>
    <recommendedName>
        <fullName evidence="3">beta-glucosidase</fullName>
        <ecNumber evidence="3">3.2.1.21</ecNumber>
    </recommendedName>
</protein>
<comment type="function">
    <text evidence="6">Plays an important role in cellulose degradation. Shows hydrolytic activity against several glycosidic compounds.</text>
</comment>
<dbReference type="PRINTS" id="PR00131">
    <property type="entry name" value="GLHYDRLASE1"/>
</dbReference>
<evidence type="ECO:0000256" key="4">
    <source>
        <dbReference type="ARBA" id="ARBA00022801"/>
    </source>
</evidence>
<dbReference type="Gene3D" id="3.60.60.10">
    <property type="entry name" value="Penicillin V Acylase, Chain A"/>
    <property type="match status" value="1"/>
</dbReference>
<reference evidence="8" key="1">
    <citation type="submission" date="2021-07" db="EMBL/GenBank/DDBJ databases">
        <authorList>
            <person name="Branca A.L. A."/>
        </authorList>
    </citation>
    <scope>NUCLEOTIDE SEQUENCE</scope>
</reference>
<dbReference type="PANTHER" id="PTHR10353:SF134">
    <property type="entry name" value="PUTATIVE (AFU_ORTHOLOGUE AFUA_3G12600)-RELATED"/>
    <property type="match status" value="1"/>
</dbReference>
<dbReference type="FunFam" id="3.20.20.80:FF:000011">
    <property type="entry name" value="Cytosolic beta-glucosidase"/>
    <property type="match status" value="1"/>
</dbReference>
<evidence type="ECO:0000259" key="7">
    <source>
        <dbReference type="Pfam" id="PF03417"/>
    </source>
</evidence>
<organism evidence="8 9">
    <name type="scientific">Penicillium salamii</name>
    <dbReference type="NCBI Taxonomy" id="1612424"/>
    <lineage>
        <taxon>Eukaryota</taxon>
        <taxon>Fungi</taxon>
        <taxon>Dikarya</taxon>
        <taxon>Ascomycota</taxon>
        <taxon>Pezizomycotina</taxon>
        <taxon>Eurotiomycetes</taxon>
        <taxon>Eurotiomycetidae</taxon>
        <taxon>Eurotiales</taxon>
        <taxon>Aspergillaceae</taxon>
        <taxon>Penicillium</taxon>
    </lineage>
</organism>
<dbReference type="PANTHER" id="PTHR10353">
    <property type="entry name" value="GLYCOSYL HYDROLASE"/>
    <property type="match status" value="1"/>
</dbReference>
<dbReference type="InterPro" id="IPR047794">
    <property type="entry name" value="C45_proenzyme-like"/>
</dbReference>
<evidence type="ECO:0000313" key="9">
    <source>
        <dbReference type="Proteomes" id="UP001152592"/>
    </source>
</evidence>
<dbReference type="Gene3D" id="1.10.10.2120">
    <property type="match status" value="1"/>
</dbReference>
<dbReference type="Proteomes" id="UP001152592">
    <property type="component" value="Unassembled WGS sequence"/>
</dbReference>
<dbReference type="Gene3D" id="3.20.20.80">
    <property type="entry name" value="Glycosidases"/>
    <property type="match status" value="1"/>
</dbReference>
<dbReference type="Pfam" id="PF03417">
    <property type="entry name" value="AAT"/>
    <property type="match status" value="1"/>
</dbReference>
<name>A0A9W4JVH6_9EURO</name>
<comment type="catalytic activity">
    <reaction evidence="1">
        <text>Hydrolysis of terminal, non-reducing beta-D-glucosyl residues with release of beta-D-glucose.</text>
        <dbReference type="EC" id="3.2.1.21"/>
    </reaction>
</comment>
<evidence type="ECO:0000256" key="2">
    <source>
        <dbReference type="ARBA" id="ARBA00010838"/>
    </source>
</evidence>
<sequence length="832" mass="92923">MDLKSVQDLKGVLRNDFFHGYATAAAQIEGAWDKDGKGLSIWDTFGHTPGKVADGSTADDAVRAYDFYREDVALMKSYGVNAYRFSLAWSRIIPLGGRSDPVNEQGIQFYSNLIDELLRNGITPFVTLFHWDIPQALEDRYGGMLNQEAYTPDFIRYARVCFERFGDRVKHWITYNEPGVYTLAGYAAGVHAPGRSSFRERNAEGNSSTEPFTVAHTELVSHGHVSRLYREEFQPQQDGTIGITLHGNWSEAWDEADPRDQEAAERAREFEIAWFADPLYKTGDYPASMRAQLGDRLPTFTAEESQLVLGSSEFYGMNSYTTFFVKHTTTPPDINDHKGNVEIHDENKQGVSRGEESDTPWLRAAPGGFRKLLNWIYKRYQMPIYVTENGTTAKGEVAPTPDVLDDQFRIKFFEGYVGNALARAVKEDGVDIRSYFAWTFTDNWEWAAGYADRFGCTFIDFDAAEKTRYPKQSAYYLDKLFKHLVSDIGLQHGRALREQIHSQVSIYDSMFQQKSNLSWEEVREVAKEFQSTLKVLTPHLLTEMEGIAEGAGLDVLDIIALNCRSEIALGSFSDGCTTLCWKKSGGARVLSQNWDWRATVKKNLAMISIEQEGKPVLYMVTEAGIVGKIGFNLNGVGTCLNAIRAKPMLSTKVPIHVALRLCLESSSVHDAVKTIESLGGVASAQHVLCADYTTALGLELSPVGDKHIAEDANGLIGHTNHFLENQYVDEPPWLSGSPIRLRRLGDLTKELLDVGVTGDDITADLLRESIFSDTFNLPQAICEQEDPLRPKGTRSSTLFNIVMNLDPKSLGAEVVFGRVGSGEEGSVLRMPW</sequence>
<dbReference type="InterPro" id="IPR001360">
    <property type="entry name" value="Glyco_hydro_1"/>
</dbReference>
<evidence type="ECO:0000256" key="6">
    <source>
        <dbReference type="ARBA" id="ARBA00056775"/>
    </source>
</evidence>
<evidence type="ECO:0000256" key="1">
    <source>
        <dbReference type="ARBA" id="ARBA00000448"/>
    </source>
</evidence>